<dbReference type="PROSITE" id="PS51257">
    <property type="entry name" value="PROKAR_LIPOPROTEIN"/>
    <property type="match status" value="1"/>
</dbReference>
<name>A0A923KVE8_9BURK</name>
<dbReference type="AlphaFoldDB" id="A0A923KVE8"/>
<accession>A0A923KVE8</accession>
<feature type="chain" id="PRO_5037203629" evidence="1">
    <location>
        <begin position="22"/>
        <end position="816"/>
    </location>
</feature>
<protein>
    <submittedName>
        <fullName evidence="3">Pilus assembly protein N-terminal domain-containing protein</fullName>
    </submittedName>
</protein>
<comment type="caution">
    <text evidence="3">The sequence shown here is derived from an EMBL/GenBank/DDBJ whole genome shotgun (WGS) entry which is preliminary data.</text>
</comment>
<evidence type="ECO:0000259" key="2">
    <source>
        <dbReference type="Pfam" id="PF13629"/>
    </source>
</evidence>
<evidence type="ECO:0000313" key="4">
    <source>
        <dbReference type="Proteomes" id="UP000612361"/>
    </source>
</evidence>
<dbReference type="Proteomes" id="UP000612361">
    <property type="component" value="Unassembled WGS sequence"/>
</dbReference>
<evidence type="ECO:0000256" key="1">
    <source>
        <dbReference type="SAM" id="SignalP"/>
    </source>
</evidence>
<reference evidence="3" key="1">
    <citation type="submission" date="2020-08" db="EMBL/GenBank/DDBJ databases">
        <title>Novel species isolated from subtropical streams in China.</title>
        <authorList>
            <person name="Lu H."/>
        </authorList>
    </citation>
    <scope>NUCLEOTIDE SEQUENCE</scope>
    <source>
        <strain evidence="3">CY7W</strain>
    </source>
</reference>
<sequence>MATFFRLLTGLFLSAFLAACGGGGGSAGSSGNGAALFTTAPASINVLPGETRTYTVGGGTPGYSAASSNSALKVSIIDKTLTIVGVGSGSATVTVTDNAGAKITISVTIGTGVTLNTNAPATVNVAIGKTSSVFLIQGGSTIYTVTTSDKSVADITTVGTDQFFITGVSNGNAVITVTDSLGALVKIGVVVGNGGSGGSGGGTSTQLSTTAAASITIGTNKSTVETIIGGTAPYFASSSNSGVSSASVSGNQLTITGVSIGSSSVKVLDSAGQSITIAVQVGSSSALFTSAPKDVTVGVGTTSASFTIGGGSQVYAVVSANTQVATVGINGNTFIINGVKTGATTINVSDTSGANVAINVTVTGSGSSATLYTTAPSAITVATGSSSSYQIAGGLAPYSAESSNKIVSNAVVTGNVLTISGDSTGSAKVKLTDAAGSTLTIDVTVAGGSTNALFTTAPAAVTVGIKEAASYSISGGVAPYTVTSSATSIALATLDPVTNKFTVTGVAAGTATVLVTDSAGKTVSVAVTVNGSVGISLYTTAPAAVTLSTGTTVQYTIGGGVSPYTVVSSNAAVAAIPGGPTTTSSFSLQALTPGAANVVISDAVGTKLSPIAVTVSPQAVVALSVSPNNATGAVGDTLSFQISGGTPTYTVTSTNTSIAAITSSPNAAGIFTVRLANAGQTTVNIVDTQGAVTSLVLTVTQNSSLLRLSPSVLEVAEDFSSDFNLTIYGGTGPYKAFTSDLKLSDVSIVSTTTPQTFLVKVGTNASRCINPVDSSNKYIVNGTYNVTFTVVDSLGASATAVMTIRDNGKGLSVTGC</sequence>
<dbReference type="EMBL" id="JACOGG010000006">
    <property type="protein sequence ID" value="MBC3935272.1"/>
    <property type="molecule type" value="Genomic_DNA"/>
</dbReference>
<evidence type="ECO:0000313" key="3">
    <source>
        <dbReference type="EMBL" id="MBC3935272.1"/>
    </source>
</evidence>
<proteinExistence type="predicted"/>
<dbReference type="Pfam" id="PF13629">
    <property type="entry name" value="T2SS-T3SS_pil_N"/>
    <property type="match status" value="1"/>
</dbReference>
<gene>
    <name evidence="3" type="ORF">H8K47_07865</name>
</gene>
<feature type="domain" description="Pilus formation protein N-terminal" evidence="2">
    <location>
        <begin position="121"/>
        <end position="191"/>
    </location>
</feature>
<keyword evidence="4" id="KW-1185">Reference proteome</keyword>
<keyword evidence="1" id="KW-0732">Signal</keyword>
<dbReference type="RefSeq" id="WP_186880849.1">
    <property type="nucleotide sequence ID" value="NZ_JACOGG010000006.1"/>
</dbReference>
<feature type="signal peptide" evidence="1">
    <location>
        <begin position="1"/>
        <end position="21"/>
    </location>
</feature>
<dbReference type="InterPro" id="IPR032789">
    <property type="entry name" value="T2SS-T3SS_pil_N"/>
</dbReference>
<organism evidence="3 4">
    <name type="scientific">Undibacterium rugosum</name>
    <dbReference type="NCBI Taxonomy" id="2762291"/>
    <lineage>
        <taxon>Bacteria</taxon>
        <taxon>Pseudomonadati</taxon>
        <taxon>Pseudomonadota</taxon>
        <taxon>Betaproteobacteria</taxon>
        <taxon>Burkholderiales</taxon>
        <taxon>Oxalobacteraceae</taxon>
        <taxon>Undibacterium</taxon>
    </lineage>
</organism>